<comment type="subunit">
    <text evidence="8">The complex is composed of six subunits: RnfA, RnfB, RnfC, RnfD, RnfE and RnfG.</text>
</comment>
<dbReference type="SUPFAM" id="SSF46548">
    <property type="entry name" value="alpha-helical ferredoxin"/>
    <property type="match status" value="1"/>
</dbReference>
<protein>
    <recommendedName>
        <fullName evidence="8">Ion-translocating oxidoreductase complex subunit C</fullName>
        <ecNumber evidence="8">7.-.-.-</ecNumber>
    </recommendedName>
    <alternativeName>
        <fullName evidence="8">Rnf electron transport complex subunit C</fullName>
    </alternativeName>
</protein>
<keyword evidence="8" id="KW-0472">Membrane</keyword>
<feature type="coiled-coil region" evidence="9">
    <location>
        <begin position="448"/>
        <end position="475"/>
    </location>
</feature>
<keyword evidence="13" id="KW-1185">Reference proteome</keyword>
<organism evidence="12 13">
    <name type="scientific">Sideroxyarcus emersonii</name>
    <dbReference type="NCBI Taxonomy" id="2764705"/>
    <lineage>
        <taxon>Bacteria</taxon>
        <taxon>Pseudomonadati</taxon>
        <taxon>Pseudomonadota</taxon>
        <taxon>Betaproteobacteria</taxon>
        <taxon>Nitrosomonadales</taxon>
        <taxon>Gallionellaceae</taxon>
        <taxon>Sideroxyarcus</taxon>
    </lineage>
</organism>
<evidence type="ECO:0000256" key="1">
    <source>
        <dbReference type="ARBA" id="ARBA00022448"/>
    </source>
</evidence>
<dbReference type="PROSITE" id="PS00198">
    <property type="entry name" value="4FE4S_FER_1"/>
    <property type="match status" value="1"/>
</dbReference>
<keyword evidence="9" id="KW-0175">Coiled coil</keyword>
<comment type="subcellular location">
    <subcellularLocation>
        <location evidence="8">Cell inner membrane</location>
        <topology evidence="8">Peripheral membrane protein</topology>
    </subcellularLocation>
</comment>
<evidence type="ECO:0000256" key="9">
    <source>
        <dbReference type="SAM" id="Coils"/>
    </source>
</evidence>
<keyword evidence="8" id="KW-1003">Cell membrane</keyword>
<dbReference type="GO" id="GO:0005886">
    <property type="term" value="C:plasma membrane"/>
    <property type="evidence" value="ECO:0007669"/>
    <property type="project" value="UniProtKB-SubCell"/>
</dbReference>
<feature type="domain" description="4Fe-4S ferredoxin-type" evidence="11">
    <location>
        <begin position="358"/>
        <end position="388"/>
    </location>
</feature>
<feature type="binding site" evidence="8">
    <location>
        <position position="368"/>
    </location>
    <ligand>
        <name>[4Fe-4S] cluster</name>
        <dbReference type="ChEBI" id="CHEBI:49883"/>
        <label>1</label>
    </ligand>
</feature>
<dbReference type="RefSeq" id="WP_237246853.1">
    <property type="nucleotide sequence ID" value="NZ_AP023423.1"/>
</dbReference>
<comment type="similarity">
    <text evidence="8">Belongs to the 4Fe4S bacterial-type ferredoxin family. RnfC subfamily.</text>
</comment>
<dbReference type="PROSITE" id="PS51379">
    <property type="entry name" value="4FE4S_FER_2"/>
    <property type="match status" value="2"/>
</dbReference>
<feature type="binding site" evidence="8">
    <location>
        <position position="413"/>
    </location>
    <ligand>
        <name>[4Fe-4S] cluster</name>
        <dbReference type="ChEBI" id="CHEBI:49883"/>
        <label>2</label>
    </ligand>
</feature>
<dbReference type="FunFam" id="3.30.70.20:FF:000044">
    <property type="entry name" value="Ion-translocating oxidoreductase complex subunit C"/>
    <property type="match status" value="1"/>
</dbReference>
<dbReference type="PANTHER" id="PTHR43034:SF2">
    <property type="entry name" value="ION-TRANSLOCATING OXIDOREDUCTASE COMPLEX SUBUNIT C"/>
    <property type="match status" value="1"/>
</dbReference>
<keyword evidence="5 8" id="KW-0249">Electron transport</keyword>
<dbReference type="Proteomes" id="UP001320326">
    <property type="component" value="Chromosome"/>
</dbReference>
<dbReference type="InterPro" id="IPR010208">
    <property type="entry name" value="Ion_transpt_RnfC/RsxC"/>
</dbReference>
<feature type="binding site" evidence="8">
    <location>
        <position position="417"/>
    </location>
    <ligand>
        <name>[4Fe-4S] cluster</name>
        <dbReference type="ChEBI" id="CHEBI:49883"/>
        <label>1</label>
    </ligand>
</feature>
<sequence>MRSLFKFHGGVHPPTHKAESTGSPIAQAALPSKLVIPLHQHVGNRAVPVVQVGEHVLKGQLIGRPEGRLSSAVHASTSGTVSAIDMQLVAHQSGLPDLCITLVPDGKDEWIAHSGVDYRQTAHTDLRHLLRQAGVVGLGGAVFPSDMKSYSHKHKIKTLVLNGAECEPYITCDDMLMRERAGDILRGAEVLRELLYAEEVLIGIEDNKPEAIAAMQQAVLDDRHAHMEVIPVPTLYPGGGAKQLIRVLTGIEVAAGVRSTEMGVQCFNVATAYCVWRAIAFGEPLLSRIVTVTGNVEHAQNFEVLLGTPVDELVAQAGSKPDTDRHIMGGPMMGVDLPSGSVGVTKATNCIIEASPRLFPPLPPALPCIRCTRCADVCPAELQPQDLYWFAKAKDFGKAQEYHLFDCIECGACAYVCPSHIPLVQYYRFAKSEIWQRERESQAAELARERHEFRLMRIEREKQEKAERLAQKEKAALAAKAAAPAPVPEPAIAVAAATADPDDTLQMRIDAAVARAKEQAAAAHPKNTDALTAEQQAEIAAIEARRAKIREMAAHAGADDEPPKSNQG</sequence>
<dbReference type="AlphaFoldDB" id="A0AAN2BZZ7"/>
<dbReference type="Pfam" id="PF12838">
    <property type="entry name" value="Fer4_7"/>
    <property type="match status" value="1"/>
</dbReference>
<dbReference type="Pfam" id="PF13375">
    <property type="entry name" value="RnfC_N"/>
    <property type="match status" value="1"/>
</dbReference>
<dbReference type="InterPro" id="IPR019554">
    <property type="entry name" value="Soluble_ligand-bd"/>
</dbReference>
<dbReference type="Pfam" id="PF10531">
    <property type="entry name" value="SLBB"/>
    <property type="match status" value="1"/>
</dbReference>
<dbReference type="GO" id="GO:0009055">
    <property type="term" value="F:electron transfer activity"/>
    <property type="evidence" value="ECO:0007669"/>
    <property type="project" value="InterPro"/>
</dbReference>
<evidence type="ECO:0000313" key="12">
    <source>
        <dbReference type="EMBL" id="BCK88327.1"/>
    </source>
</evidence>
<keyword evidence="3 8" id="KW-0479">Metal-binding</keyword>
<evidence type="ECO:0000313" key="13">
    <source>
        <dbReference type="Proteomes" id="UP001320326"/>
    </source>
</evidence>
<dbReference type="InterPro" id="IPR026902">
    <property type="entry name" value="RnfC_N"/>
</dbReference>
<dbReference type="InterPro" id="IPR011538">
    <property type="entry name" value="Nuo51_FMN-bd"/>
</dbReference>
<evidence type="ECO:0000256" key="3">
    <source>
        <dbReference type="ARBA" id="ARBA00022723"/>
    </source>
</evidence>
<keyword evidence="2 8" id="KW-0004">4Fe-4S</keyword>
<keyword evidence="1 8" id="KW-0813">Transport</keyword>
<keyword evidence="8" id="KW-1278">Translocase</keyword>
<dbReference type="KEGG" id="seme:MIZ01_2130"/>
<proteinExistence type="inferred from homology"/>
<feature type="domain" description="4Fe-4S ferredoxin-type" evidence="11">
    <location>
        <begin position="398"/>
        <end position="427"/>
    </location>
</feature>
<dbReference type="NCBIfam" id="TIGR01945">
    <property type="entry name" value="rnfC"/>
    <property type="match status" value="1"/>
</dbReference>
<feature type="binding site" evidence="8">
    <location>
        <position position="374"/>
    </location>
    <ligand>
        <name>[4Fe-4S] cluster</name>
        <dbReference type="ChEBI" id="CHEBI:49883"/>
        <label>1</label>
    </ligand>
</feature>
<feature type="binding site" evidence="8">
    <location>
        <position position="378"/>
    </location>
    <ligand>
        <name>[4Fe-4S] cluster</name>
        <dbReference type="ChEBI" id="CHEBI:49883"/>
        <label>2</label>
    </ligand>
</feature>
<evidence type="ECO:0000256" key="8">
    <source>
        <dbReference type="HAMAP-Rule" id="MF_00461"/>
    </source>
</evidence>
<dbReference type="NCBIfam" id="NF003454">
    <property type="entry name" value="PRK05035.1"/>
    <property type="match status" value="1"/>
</dbReference>
<evidence type="ECO:0000256" key="5">
    <source>
        <dbReference type="ARBA" id="ARBA00022982"/>
    </source>
</evidence>
<comment type="cofactor">
    <cofactor evidence="8">
        <name>[4Fe-4S] cluster</name>
        <dbReference type="ChEBI" id="CHEBI:49883"/>
    </cofactor>
    <text evidence="8">Binds 2 [4Fe-4S] clusters per subunit.</text>
</comment>
<dbReference type="Gene3D" id="3.40.50.11540">
    <property type="entry name" value="NADH-ubiquinone oxidoreductase 51kDa subunit"/>
    <property type="match status" value="1"/>
</dbReference>
<feature type="region of interest" description="Disordered" evidence="10">
    <location>
        <begin position="1"/>
        <end position="22"/>
    </location>
</feature>
<dbReference type="PANTHER" id="PTHR43034">
    <property type="entry name" value="ION-TRANSLOCATING OXIDOREDUCTASE COMPLEX SUBUNIT C"/>
    <property type="match status" value="1"/>
</dbReference>
<feature type="binding site" evidence="8">
    <location>
        <position position="371"/>
    </location>
    <ligand>
        <name>[4Fe-4S] cluster</name>
        <dbReference type="ChEBI" id="CHEBI:49883"/>
        <label>1</label>
    </ligand>
</feature>
<dbReference type="InterPro" id="IPR037225">
    <property type="entry name" value="Nuo51_FMN-bd_sf"/>
</dbReference>
<name>A0AAN2BZZ7_9PROT</name>
<evidence type="ECO:0000256" key="4">
    <source>
        <dbReference type="ARBA" id="ARBA00022737"/>
    </source>
</evidence>
<dbReference type="GO" id="GO:0046872">
    <property type="term" value="F:metal ion binding"/>
    <property type="evidence" value="ECO:0007669"/>
    <property type="project" value="UniProtKB-KW"/>
</dbReference>
<keyword evidence="7 8" id="KW-0411">Iron-sulfur</keyword>
<evidence type="ECO:0000256" key="7">
    <source>
        <dbReference type="ARBA" id="ARBA00023014"/>
    </source>
</evidence>
<dbReference type="EC" id="7.-.-.-" evidence="8"/>
<evidence type="ECO:0000259" key="11">
    <source>
        <dbReference type="PROSITE" id="PS51379"/>
    </source>
</evidence>
<reference evidence="12 13" key="1">
    <citation type="journal article" date="2022" name="Int. J. Syst. Evol. Microbiol.">
        <title>&lt;i&gt;Sideroxyarcus emersonii&lt;/i&gt; gen. nov. sp. nov., a neutrophilic, microaerobic iron- and thiosulfate-oxidizing bacterium isolated from iron-rich wetland sediment.</title>
        <authorList>
            <person name="Kato S."/>
            <person name="Itoh T."/>
            <person name="Iino T."/>
            <person name="Ohkuma M."/>
        </authorList>
    </citation>
    <scope>NUCLEOTIDE SEQUENCE [LARGE SCALE GENOMIC DNA]</scope>
    <source>
        <strain evidence="12 13">MIZ01</strain>
    </source>
</reference>
<evidence type="ECO:0000256" key="10">
    <source>
        <dbReference type="SAM" id="MobiDB-lite"/>
    </source>
</evidence>
<dbReference type="InterPro" id="IPR017900">
    <property type="entry name" value="4Fe4S_Fe_S_CS"/>
</dbReference>
<evidence type="ECO:0000256" key="6">
    <source>
        <dbReference type="ARBA" id="ARBA00023004"/>
    </source>
</evidence>
<dbReference type="GO" id="GO:0051539">
    <property type="term" value="F:4 iron, 4 sulfur cluster binding"/>
    <property type="evidence" value="ECO:0007669"/>
    <property type="project" value="UniProtKB-KW"/>
</dbReference>
<keyword evidence="6 8" id="KW-0408">Iron</keyword>
<dbReference type="HAMAP" id="MF_00461">
    <property type="entry name" value="RsxC_RnfC"/>
    <property type="match status" value="1"/>
</dbReference>
<accession>A0AAN2BZZ7</accession>
<dbReference type="GO" id="GO:0022900">
    <property type="term" value="P:electron transport chain"/>
    <property type="evidence" value="ECO:0007669"/>
    <property type="project" value="UniProtKB-UniRule"/>
</dbReference>
<evidence type="ECO:0000256" key="2">
    <source>
        <dbReference type="ARBA" id="ARBA00022485"/>
    </source>
</evidence>
<keyword evidence="4 8" id="KW-0677">Repeat</keyword>
<dbReference type="InterPro" id="IPR017896">
    <property type="entry name" value="4Fe4S_Fe-S-bd"/>
</dbReference>
<dbReference type="SUPFAM" id="SSF142019">
    <property type="entry name" value="Nqo1 FMN-binding domain-like"/>
    <property type="match status" value="1"/>
</dbReference>
<dbReference type="Gene3D" id="3.30.70.20">
    <property type="match status" value="1"/>
</dbReference>
<keyword evidence="8" id="KW-0997">Cell inner membrane</keyword>
<dbReference type="Pfam" id="PF01512">
    <property type="entry name" value="Complex1_51K"/>
    <property type="match status" value="1"/>
</dbReference>
<feature type="binding site" evidence="8">
    <location>
        <position position="410"/>
    </location>
    <ligand>
        <name>[4Fe-4S] cluster</name>
        <dbReference type="ChEBI" id="CHEBI:49883"/>
        <label>2</label>
    </ligand>
</feature>
<gene>
    <name evidence="8" type="primary">rnfC</name>
    <name evidence="12" type="ORF">MIZ01_2130</name>
</gene>
<comment type="function">
    <text evidence="8">Part of a membrane-bound complex that couples electron transfer with translocation of ions across the membrane.</text>
</comment>
<dbReference type="EMBL" id="AP023423">
    <property type="protein sequence ID" value="BCK88327.1"/>
    <property type="molecule type" value="Genomic_DNA"/>
</dbReference>
<feature type="binding site" evidence="8">
    <location>
        <position position="407"/>
    </location>
    <ligand>
        <name>[4Fe-4S] cluster</name>
        <dbReference type="ChEBI" id="CHEBI:49883"/>
        <label>2</label>
    </ligand>
</feature>